<dbReference type="AlphaFoldDB" id="A0A853C0K3"/>
<organism evidence="1 2">
    <name type="scientific">Nocardioides thalensis</name>
    <dbReference type="NCBI Taxonomy" id="1914755"/>
    <lineage>
        <taxon>Bacteria</taxon>
        <taxon>Bacillati</taxon>
        <taxon>Actinomycetota</taxon>
        <taxon>Actinomycetes</taxon>
        <taxon>Propionibacteriales</taxon>
        <taxon>Nocardioidaceae</taxon>
        <taxon>Nocardioides</taxon>
    </lineage>
</organism>
<gene>
    <name evidence="1" type="ORF">HNR19_001482</name>
</gene>
<comment type="caution">
    <text evidence="1">The sequence shown here is derived from an EMBL/GenBank/DDBJ whole genome shotgun (WGS) entry which is preliminary data.</text>
</comment>
<evidence type="ECO:0000313" key="1">
    <source>
        <dbReference type="EMBL" id="NYJ00784.1"/>
    </source>
</evidence>
<evidence type="ECO:0000313" key="2">
    <source>
        <dbReference type="Proteomes" id="UP000530424"/>
    </source>
</evidence>
<proteinExistence type="predicted"/>
<keyword evidence="2" id="KW-1185">Reference proteome</keyword>
<dbReference type="Proteomes" id="UP000530424">
    <property type="component" value="Unassembled WGS sequence"/>
</dbReference>
<sequence>MSAVMVVLMLAAAFVVDLGMQRVARSDMQALADVVALDLARELDGERTAGELQGPMESAADASTLRNSSTLGFDPADPPALTITLGVMDADGEFLAVLPSEVPTAVRVQASTSVGFAFAGVTGVEDGQASRRAIGAAESAACFQLGSYAATVKPAAAELFGDLMEQLVGQSTVGLVGYNGLATTRVTLLDIVDELSVDLGTVDGLLTTTVLLSDFYLAIATVLERDGKTAEAKVLEWAAASFVAEQPVLIGDLIALSSSSAAALETEFNVLDLLVGSAFLANGQNFLDLANLQAGNSSIGWTSTSFQIIEEPRRACDDDEARTAQVRLNSTANLQLDNAPLLDKGPVSLRLQGADGKPDNRVVLALSVELAGAHGRLTDVNCGPPVTFEADIWRDLITTSLNGSVILGGSVEVQLPLLVGTVKVQVPVRVAMTVSANASKPASTLPTHVTVSYPPQEYGEPVSAGIDRTVLPYVDLDLVESTLEVGPVKVGGITIATDVLTAAVNPLLQGVLPSLLTKFALANQVVDTVNEILVPLQTGMGLTLAGADFFALPTPQCGTPRLVG</sequence>
<dbReference type="EMBL" id="JACCFP010000001">
    <property type="protein sequence ID" value="NYJ00784.1"/>
    <property type="molecule type" value="Genomic_DNA"/>
</dbReference>
<name>A0A853C0K3_9ACTN</name>
<protein>
    <recommendedName>
        <fullName evidence="3">Flp pilus-assembly TadG-like N-terminal domain-containing protein</fullName>
    </recommendedName>
</protein>
<evidence type="ECO:0008006" key="3">
    <source>
        <dbReference type="Google" id="ProtNLM"/>
    </source>
</evidence>
<reference evidence="1 2" key="1">
    <citation type="submission" date="2020-07" db="EMBL/GenBank/DDBJ databases">
        <title>Sequencing the genomes of 1000 actinobacteria strains.</title>
        <authorList>
            <person name="Klenk H.-P."/>
        </authorList>
    </citation>
    <scope>NUCLEOTIDE SEQUENCE [LARGE SCALE GENOMIC DNA]</scope>
    <source>
        <strain evidence="1 2">DSM 103833</strain>
    </source>
</reference>
<accession>A0A853C0K3</accession>